<comment type="caution">
    <text evidence="2">The sequence shown here is derived from an EMBL/GenBank/DDBJ whole genome shotgun (WGS) entry which is preliminary data.</text>
</comment>
<gene>
    <name evidence="2" type="ORF">FB472_2290</name>
</gene>
<feature type="compositionally biased region" description="Basic and acidic residues" evidence="1">
    <location>
        <begin position="200"/>
        <end position="212"/>
    </location>
</feature>
<evidence type="ECO:0000313" key="2">
    <source>
        <dbReference type="EMBL" id="TQO20647.1"/>
    </source>
</evidence>
<dbReference type="OrthoDB" id="4981521at2"/>
<dbReference type="EMBL" id="VFRA01000001">
    <property type="protein sequence ID" value="TQO20647.1"/>
    <property type="molecule type" value="Genomic_DNA"/>
</dbReference>
<keyword evidence="3" id="KW-1185">Reference proteome</keyword>
<reference evidence="2 3" key="1">
    <citation type="submission" date="2019-06" db="EMBL/GenBank/DDBJ databases">
        <title>Sequencing the genomes of 1000 actinobacteria strains.</title>
        <authorList>
            <person name="Klenk H.-P."/>
        </authorList>
    </citation>
    <scope>NUCLEOTIDE SEQUENCE [LARGE SCALE GENOMIC DNA]</scope>
    <source>
        <strain evidence="2 3">DSM 21947</strain>
    </source>
</reference>
<evidence type="ECO:0000313" key="3">
    <source>
        <dbReference type="Proteomes" id="UP000316560"/>
    </source>
</evidence>
<feature type="compositionally biased region" description="Basic and acidic residues" evidence="1">
    <location>
        <begin position="178"/>
        <end position="191"/>
    </location>
</feature>
<feature type="region of interest" description="Disordered" evidence="1">
    <location>
        <begin position="178"/>
        <end position="212"/>
    </location>
</feature>
<protein>
    <submittedName>
        <fullName evidence="2">Uncharacterized protein</fullName>
    </submittedName>
</protein>
<organism evidence="2 3">
    <name type="scientific">Rhodoglobus vestalii</name>
    <dbReference type="NCBI Taxonomy" id="193384"/>
    <lineage>
        <taxon>Bacteria</taxon>
        <taxon>Bacillati</taxon>
        <taxon>Actinomycetota</taxon>
        <taxon>Actinomycetes</taxon>
        <taxon>Micrococcales</taxon>
        <taxon>Microbacteriaceae</taxon>
        <taxon>Rhodoglobus</taxon>
    </lineage>
</organism>
<accession>A0A8H2PVA1</accession>
<proteinExistence type="predicted"/>
<dbReference type="Proteomes" id="UP000316560">
    <property type="component" value="Unassembled WGS sequence"/>
</dbReference>
<dbReference type="AlphaFoldDB" id="A0A8H2PVA1"/>
<dbReference type="RefSeq" id="WP_141990932.1">
    <property type="nucleotide sequence ID" value="NZ_VFRA01000001.1"/>
</dbReference>
<name>A0A8H2PVA1_9MICO</name>
<evidence type="ECO:0000256" key="1">
    <source>
        <dbReference type="SAM" id="MobiDB-lite"/>
    </source>
</evidence>
<sequence length="212" mass="24164">MTTINCECCWITPVALGISNSDHRCPLCRGHQFVIKNLLADHQRITAEFISVQAGKLSSANREVEQIDARLTRVRGERDELAKASGGDLAHASEATLAAIHAEAVLELREEVTRAYKTRNRAMVAVWTIDERHHAGVGEKCSRGTPLHGCKEYNGLDFIRSEYERWEIKQIQLMKEGKDHGLPENHPEARKLNRPSYEWRGMRSTEPERLRR</sequence>